<evidence type="ECO:0000313" key="1">
    <source>
        <dbReference type="EMBL" id="HIW10082.1"/>
    </source>
</evidence>
<dbReference type="PROSITE" id="PS51257">
    <property type="entry name" value="PROKAR_LIPOPROTEIN"/>
    <property type="match status" value="1"/>
</dbReference>
<keyword evidence="1" id="KW-0449">Lipoprotein</keyword>
<proteinExistence type="predicted"/>
<dbReference type="Proteomes" id="UP000823926">
    <property type="component" value="Unassembled WGS sequence"/>
</dbReference>
<evidence type="ECO:0000313" key="2">
    <source>
        <dbReference type="Proteomes" id="UP000823926"/>
    </source>
</evidence>
<dbReference type="AlphaFoldDB" id="A0A9D1TXI9"/>
<protein>
    <submittedName>
        <fullName evidence="1">SusD/RagB family nutrient-binding outer membrane lipoprotein</fullName>
    </submittedName>
</protein>
<dbReference type="InterPro" id="IPR041662">
    <property type="entry name" value="SusD-like_2"/>
</dbReference>
<dbReference type="Gene3D" id="1.25.40.390">
    <property type="match status" value="2"/>
</dbReference>
<name>A0A9D1TXI9_9BACT</name>
<organism evidence="1 2">
    <name type="scientific">Candidatus Rikenella faecigallinarum</name>
    <dbReference type="NCBI Taxonomy" id="2838745"/>
    <lineage>
        <taxon>Bacteria</taxon>
        <taxon>Pseudomonadati</taxon>
        <taxon>Bacteroidota</taxon>
        <taxon>Bacteroidia</taxon>
        <taxon>Bacteroidales</taxon>
        <taxon>Rikenellaceae</taxon>
        <taxon>Rikenella</taxon>
    </lineage>
</organism>
<dbReference type="SUPFAM" id="SSF48452">
    <property type="entry name" value="TPR-like"/>
    <property type="match status" value="1"/>
</dbReference>
<dbReference type="InterPro" id="IPR011990">
    <property type="entry name" value="TPR-like_helical_dom_sf"/>
</dbReference>
<dbReference type="EMBL" id="DXHL01000006">
    <property type="protein sequence ID" value="HIW10082.1"/>
    <property type="molecule type" value="Genomic_DNA"/>
</dbReference>
<dbReference type="Pfam" id="PF12771">
    <property type="entry name" value="SusD-like_2"/>
    <property type="match status" value="2"/>
</dbReference>
<accession>A0A9D1TXI9</accession>
<comment type="caution">
    <text evidence="1">The sequence shown here is derived from an EMBL/GenBank/DDBJ whole genome shotgun (WGS) entry which is preliminary data.</text>
</comment>
<sequence>MKITKYLIGGLAALALVGCKDKMRELNTNPNTIGSTDPRYMFMSAMQDFDYNDRGYMQDNFGSTGVMMQYFVSYTGATDGTYCNVQGLSYAAPGTIGYNYNWLYGVGYKMASLQNYIDDNLSETEALQYQDLRAIAGIVKVYEAFRVFQNYGAAVYSQAFKAITDGIVKPEYDVFDNSVYESLDDELAGYISVLEAEKNENTSELGIYDPIYGYKANVSGAPSPLGNYDDQRTLWKKFGNSYRLYMAWIMKDVDPTRFSKVLTETKTSGWFESASDGAFAYMNGYNQNGSIYNSDGPNAISTSYSLTDNFVSYLKELKDPRLPLLARNNGLYADNKDLQWIQHYFPDSLKMGAVYDEAIKDWIENVSWNGVLDYQNDPKVAYQGQIPNPNDYDQGGAGEFWGQRSYTFRFYHPDYIPGNQEANEKLEPWTVTNEGTVSDEFPATYIIEDAVKSITIEMASRPQGRYFVACGGKEYADLGTNGANGYDGPVNQEDKYYRRPVFTYPEFCFMMAYLTVEGENTGNTAAQWYANGVTAAMEELQADAIRYEVQVATNTEATKIVGVNDQGLYDISGEIATYVANNSLTAAADQREAIVGQAWIYFYNQPQKMWDWWRKTGYPEIKESTSPATRPTGLYWVKPSMRTSGNPLEFPRRGSLPQPNTMNNINYNAARDELMTQPNYGSIYNETTGRIYWDTQGLQ</sequence>
<gene>
    <name evidence="1" type="ORF">H9888_01140</name>
</gene>
<reference evidence="1" key="1">
    <citation type="journal article" date="2021" name="PeerJ">
        <title>Extensive microbial diversity within the chicken gut microbiome revealed by metagenomics and culture.</title>
        <authorList>
            <person name="Gilroy R."/>
            <person name="Ravi A."/>
            <person name="Getino M."/>
            <person name="Pursley I."/>
            <person name="Horton D.L."/>
            <person name="Alikhan N.F."/>
            <person name="Baker D."/>
            <person name="Gharbi K."/>
            <person name="Hall N."/>
            <person name="Watson M."/>
            <person name="Adriaenssens E.M."/>
            <person name="Foster-Nyarko E."/>
            <person name="Jarju S."/>
            <person name="Secka A."/>
            <person name="Antonio M."/>
            <person name="Oren A."/>
            <person name="Chaudhuri R.R."/>
            <person name="La Ragione R."/>
            <person name="Hildebrand F."/>
            <person name="Pallen M.J."/>
        </authorList>
    </citation>
    <scope>NUCLEOTIDE SEQUENCE</scope>
    <source>
        <strain evidence="1">ChiBcec15-1070</strain>
    </source>
</reference>
<reference evidence="1" key="2">
    <citation type="submission" date="2021-04" db="EMBL/GenBank/DDBJ databases">
        <authorList>
            <person name="Gilroy R."/>
        </authorList>
    </citation>
    <scope>NUCLEOTIDE SEQUENCE</scope>
    <source>
        <strain evidence="1">ChiBcec15-1070</strain>
    </source>
</reference>